<reference evidence="3" key="2">
    <citation type="submission" date="2020-09" db="EMBL/GenBank/DDBJ databases">
        <authorList>
            <person name="Sun Q."/>
            <person name="Zhou Y."/>
        </authorList>
    </citation>
    <scope>NUCLEOTIDE SEQUENCE</scope>
    <source>
        <strain evidence="3">CGMCC 1.15794</strain>
    </source>
</reference>
<keyword evidence="2" id="KW-1133">Transmembrane helix</keyword>
<keyword evidence="4" id="KW-1185">Reference proteome</keyword>
<dbReference type="Proteomes" id="UP000657592">
    <property type="component" value="Unassembled WGS sequence"/>
</dbReference>
<feature type="region of interest" description="Disordered" evidence="1">
    <location>
        <begin position="101"/>
        <end position="135"/>
    </location>
</feature>
<feature type="compositionally biased region" description="Basic and acidic residues" evidence="1">
    <location>
        <begin position="111"/>
        <end position="126"/>
    </location>
</feature>
<accession>A0A917MK76</accession>
<keyword evidence="2" id="KW-0812">Transmembrane</keyword>
<dbReference type="AlphaFoldDB" id="A0A917MK76"/>
<name>A0A917MK76_9MICO</name>
<evidence type="ECO:0000313" key="4">
    <source>
        <dbReference type="Proteomes" id="UP000657592"/>
    </source>
</evidence>
<comment type="caution">
    <text evidence="3">The sequence shown here is derived from an EMBL/GenBank/DDBJ whole genome shotgun (WGS) entry which is preliminary data.</text>
</comment>
<proteinExistence type="predicted"/>
<feature type="transmembrane region" description="Helical" evidence="2">
    <location>
        <begin position="77"/>
        <end position="96"/>
    </location>
</feature>
<reference evidence="3" key="1">
    <citation type="journal article" date="2014" name="Int. J. Syst. Evol. Microbiol.">
        <title>Complete genome sequence of Corynebacterium casei LMG S-19264T (=DSM 44701T), isolated from a smear-ripened cheese.</title>
        <authorList>
            <consortium name="US DOE Joint Genome Institute (JGI-PGF)"/>
            <person name="Walter F."/>
            <person name="Albersmeier A."/>
            <person name="Kalinowski J."/>
            <person name="Ruckert C."/>
        </authorList>
    </citation>
    <scope>NUCLEOTIDE SEQUENCE</scope>
    <source>
        <strain evidence="3">CGMCC 1.15794</strain>
    </source>
</reference>
<gene>
    <name evidence="3" type="ORF">GCM10010921_02060</name>
</gene>
<dbReference type="EMBL" id="BMJY01000001">
    <property type="protein sequence ID" value="GGH34391.1"/>
    <property type="molecule type" value="Genomic_DNA"/>
</dbReference>
<evidence type="ECO:0000256" key="1">
    <source>
        <dbReference type="SAM" id="MobiDB-lite"/>
    </source>
</evidence>
<protein>
    <submittedName>
        <fullName evidence="3">Uncharacterized protein</fullName>
    </submittedName>
</protein>
<sequence>MPSRPRDEPGLTAAFPLGYTDRLPRAAPPTQAPARRPGCGYGGGMRKYLLGTGLLGALAHGYSLLRGSGQQRFTWRTALAWLSWFISVALAIGTVVDVRRASRGQTVSDDSPIRGKEGKYYSERAASRSRSASRR</sequence>
<organism evidence="3 4">
    <name type="scientific">Microbacterium album</name>
    <dbReference type="NCBI Taxonomy" id="2053191"/>
    <lineage>
        <taxon>Bacteria</taxon>
        <taxon>Bacillati</taxon>
        <taxon>Actinomycetota</taxon>
        <taxon>Actinomycetes</taxon>
        <taxon>Micrococcales</taxon>
        <taxon>Microbacteriaceae</taxon>
        <taxon>Microbacterium</taxon>
    </lineage>
</organism>
<evidence type="ECO:0000256" key="2">
    <source>
        <dbReference type="SAM" id="Phobius"/>
    </source>
</evidence>
<keyword evidence="2" id="KW-0472">Membrane</keyword>
<evidence type="ECO:0000313" key="3">
    <source>
        <dbReference type="EMBL" id="GGH34391.1"/>
    </source>
</evidence>